<dbReference type="AlphaFoldDB" id="K1QCQ1"/>
<feature type="region of interest" description="Disordered" evidence="1">
    <location>
        <begin position="189"/>
        <end position="220"/>
    </location>
</feature>
<feature type="compositionally biased region" description="Basic and acidic residues" evidence="1">
    <location>
        <begin position="189"/>
        <end position="207"/>
    </location>
</feature>
<feature type="compositionally biased region" description="Polar residues" evidence="1">
    <location>
        <begin position="542"/>
        <end position="559"/>
    </location>
</feature>
<gene>
    <name evidence="2" type="ORF">CGI_10023176</name>
</gene>
<proteinExistence type="predicted"/>
<dbReference type="EMBL" id="JH816714">
    <property type="protein sequence ID" value="EKC34637.1"/>
    <property type="molecule type" value="Genomic_DNA"/>
</dbReference>
<name>K1QCQ1_MAGGI</name>
<feature type="compositionally biased region" description="Basic residues" evidence="1">
    <location>
        <begin position="525"/>
        <end position="541"/>
    </location>
</feature>
<sequence length="559" mass="64438">MINANIQPKTMEDEILVPECISNTGNFDLKCSSSVDQVSVRHTSEQNYDIQDLVKLGNNKLAHARTTSSCTAQRNPVPPIQDTRVERSKQAIPYDGVVLSSHRVMESLVDHDDDTAEKEDVCTHYVDTNFDVENNNENHHKLLRIRNNCTNVTTFCNSQPVVVHQLDAFEGSSHGYGGEERQVAVVKEIKNGKHQSSDETAKDISRDKHGRKKSKKHTTEIKEAPVNTLALRKAYDEKQRAETRKHIHQTPKKEEYKECVCEKMSRNRSRRRRLHENVELPKIVPTENVFKYKANKVANMPLKENLAIYNGPGRILVVKLESETCQQAFIDRMIHLDRLEKDDQSSTQPPQDESVDEYKDDFECDEKNDSALSSQEDECNQFQSTITVDQMTHKQRAERQVRMENSYLEISRRLKTSLSSRNVLFTRQPNVCSGGGYAVTTSEMFHITSDTTPSNSSGTDSDDSSRKELVRFPSIQMNNFVSQRFPRNAFSQGRVGMFRNRQVREKAVEIYRRRSEQLHQPPPRYTHHVKLPKLPAIRRRQTPNNSFRESPSNRNTRRR</sequence>
<evidence type="ECO:0000313" key="2">
    <source>
        <dbReference type="EMBL" id="EKC34637.1"/>
    </source>
</evidence>
<reference evidence="2" key="1">
    <citation type="journal article" date="2012" name="Nature">
        <title>The oyster genome reveals stress adaptation and complexity of shell formation.</title>
        <authorList>
            <person name="Zhang G."/>
            <person name="Fang X."/>
            <person name="Guo X."/>
            <person name="Li L."/>
            <person name="Luo R."/>
            <person name="Xu F."/>
            <person name="Yang P."/>
            <person name="Zhang L."/>
            <person name="Wang X."/>
            <person name="Qi H."/>
            <person name="Xiong Z."/>
            <person name="Que H."/>
            <person name="Xie Y."/>
            <person name="Holland P.W."/>
            <person name="Paps J."/>
            <person name="Zhu Y."/>
            <person name="Wu F."/>
            <person name="Chen Y."/>
            <person name="Wang J."/>
            <person name="Peng C."/>
            <person name="Meng J."/>
            <person name="Yang L."/>
            <person name="Liu J."/>
            <person name="Wen B."/>
            <person name="Zhang N."/>
            <person name="Huang Z."/>
            <person name="Zhu Q."/>
            <person name="Feng Y."/>
            <person name="Mount A."/>
            <person name="Hedgecock D."/>
            <person name="Xu Z."/>
            <person name="Liu Y."/>
            <person name="Domazet-Loso T."/>
            <person name="Du Y."/>
            <person name="Sun X."/>
            <person name="Zhang S."/>
            <person name="Liu B."/>
            <person name="Cheng P."/>
            <person name="Jiang X."/>
            <person name="Li J."/>
            <person name="Fan D."/>
            <person name="Wang W."/>
            <person name="Fu W."/>
            <person name="Wang T."/>
            <person name="Wang B."/>
            <person name="Zhang J."/>
            <person name="Peng Z."/>
            <person name="Li Y."/>
            <person name="Li N."/>
            <person name="Wang J."/>
            <person name="Chen M."/>
            <person name="He Y."/>
            <person name="Tan F."/>
            <person name="Song X."/>
            <person name="Zheng Q."/>
            <person name="Huang R."/>
            <person name="Yang H."/>
            <person name="Du X."/>
            <person name="Chen L."/>
            <person name="Yang M."/>
            <person name="Gaffney P.M."/>
            <person name="Wang S."/>
            <person name="Luo L."/>
            <person name="She Z."/>
            <person name="Ming Y."/>
            <person name="Huang W."/>
            <person name="Zhang S."/>
            <person name="Huang B."/>
            <person name="Zhang Y."/>
            <person name="Qu T."/>
            <person name="Ni P."/>
            <person name="Miao G."/>
            <person name="Wang J."/>
            <person name="Wang Q."/>
            <person name="Steinberg C.E."/>
            <person name="Wang H."/>
            <person name="Li N."/>
            <person name="Qian L."/>
            <person name="Zhang G."/>
            <person name="Li Y."/>
            <person name="Yang H."/>
            <person name="Liu X."/>
            <person name="Wang J."/>
            <person name="Yin Y."/>
            <person name="Wang J."/>
        </authorList>
    </citation>
    <scope>NUCLEOTIDE SEQUENCE [LARGE SCALE GENOMIC DNA]</scope>
    <source>
        <strain evidence="2">05x7-T-G4-1.051#20</strain>
    </source>
</reference>
<dbReference type="HOGENOM" id="CLU_487678_0_0_1"/>
<dbReference type="InParanoid" id="K1QCQ1"/>
<feature type="region of interest" description="Disordered" evidence="1">
    <location>
        <begin position="514"/>
        <end position="559"/>
    </location>
</feature>
<organism evidence="2">
    <name type="scientific">Magallana gigas</name>
    <name type="common">Pacific oyster</name>
    <name type="synonym">Crassostrea gigas</name>
    <dbReference type="NCBI Taxonomy" id="29159"/>
    <lineage>
        <taxon>Eukaryota</taxon>
        <taxon>Metazoa</taxon>
        <taxon>Spiralia</taxon>
        <taxon>Lophotrochozoa</taxon>
        <taxon>Mollusca</taxon>
        <taxon>Bivalvia</taxon>
        <taxon>Autobranchia</taxon>
        <taxon>Pteriomorphia</taxon>
        <taxon>Ostreida</taxon>
        <taxon>Ostreoidea</taxon>
        <taxon>Ostreidae</taxon>
        <taxon>Magallana</taxon>
    </lineage>
</organism>
<protein>
    <submittedName>
        <fullName evidence="2">Uncharacterized protein</fullName>
    </submittedName>
</protein>
<feature type="region of interest" description="Disordered" evidence="1">
    <location>
        <begin position="340"/>
        <end position="359"/>
    </location>
</feature>
<accession>K1QCQ1</accession>
<evidence type="ECO:0000256" key="1">
    <source>
        <dbReference type="SAM" id="MobiDB-lite"/>
    </source>
</evidence>